<dbReference type="GO" id="GO:0016020">
    <property type="term" value="C:membrane"/>
    <property type="evidence" value="ECO:0007669"/>
    <property type="project" value="UniProtKB-SubCell"/>
</dbReference>
<dbReference type="STRING" id="6573.A0A210PYH8"/>
<evidence type="ECO:0000256" key="5">
    <source>
        <dbReference type="SAM" id="MobiDB-lite"/>
    </source>
</evidence>
<dbReference type="Proteomes" id="UP000242188">
    <property type="component" value="Unassembled WGS sequence"/>
</dbReference>
<keyword evidence="2 6" id="KW-0812">Transmembrane</keyword>
<dbReference type="Gene3D" id="1.20.1540.10">
    <property type="entry name" value="Rhomboid-like"/>
    <property type="match status" value="1"/>
</dbReference>
<feature type="transmembrane region" description="Helical" evidence="6">
    <location>
        <begin position="110"/>
        <end position="133"/>
    </location>
</feature>
<dbReference type="EMBL" id="NEDP02005383">
    <property type="protein sequence ID" value="OWF41535.1"/>
    <property type="molecule type" value="Genomic_DNA"/>
</dbReference>
<organism evidence="7 8">
    <name type="scientific">Mizuhopecten yessoensis</name>
    <name type="common">Japanese scallop</name>
    <name type="synonym">Patinopecten yessoensis</name>
    <dbReference type="NCBI Taxonomy" id="6573"/>
    <lineage>
        <taxon>Eukaryota</taxon>
        <taxon>Metazoa</taxon>
        <taxon>Spiralia</taxon>
        <taxon>Lophotrochozoa</taxon>
        <taxon>Mollusca</taxon>
        <taxon>Bivalvia</taxon>
        <taxon>Autobranchia</taxon>
        <taxon>Pteriomorphia</taxon>
        <taxon>Pectinida</taxon>
        <taxon>Pectinoidea</taxon>
        <taxon>Pectinidae</taxon>
        <taxon>Mizuhopecten</taxon>
    </lineage>
</organism>
<feature type="region of interest" description="Disordered" evidence="5">
    <location>
        <begin position="305"/>
        <end position="366"/>
    </location>
</feature>
<name>A0A210PYH8_MIZYE</name>
<proteinExistence type="predicted"/>
<dbReference type="PANTHER" id="PTHR13377">
    <property type="entry name" value="PLACENTAL PROTEIN 6"/>
    <property type="match status" value="1"/>
</dbReference>
<dbReference type="Pfam" id="PF08551">
    <property type="entry name" value="DUF1751"/>
    <property type="match status" value="1"/>
</dbReference>
<keyword evidence="4 6" id="KW-0472">Membrane</keyword>
<comment type="subcellular location">
    <subcellularLocation>
        <location evidence="1">Membrane</location>
        <topology evidence="1">Multi-pass membrane protein</topology>
    </subcellularLocation>
</comment>
<reference evidence="7 8" key="1">
    <citation type="journal article" date="2017" name="Nat. Ecol. Evol.">
        <title>Scallop genome provides insights into evolution of bilaterian karyotype and development.</title>
        <authorList>
            <person name="Wang S."/>
            <person name="Zhang J."/>
            <person name="Jiao W."/>
            <person name="Li J."/>
            <person name="Xun X."/>
            <person name="Sun Y."/>
            <person name="Guo X."/>
            <person name="Huan P."/>
            <person name="Dong B."/>
            <person name="Zhang L."/>
            <person name="Hu X."/>
            <person name="Sun X."/>
            <person name="Wang J."/>
            <person name="Zhao C."/>
            <person name="Wang Y."/>
            <person name="Wang D."/>
            <person name="Huang X."/>
            <person name="Wang R."/>
            <person name="Lv J."/>
            <person name="Li Y."/>
            <person name="Zhang Z."/>
            <person name="Liu B."/>
            <person name="Lu W."/>
            <person name="Hui Y."/>
            <person name="Liang J."/>
            <person name="Zhou Z."/>
            <person name="Hou R."/>
            <person name="Li X."/>
            <person name="Liu Y."/>
            <person name="Li H."/>
            <person name="Ning X."/>
            <person name="Lin Y."/>
            <person name="Zhao L."/>
            <person name="Xing Q."/>
            <person name="Dou J."/>
            <person name="Li Y."/>
            <person name="Mao J."/>
            <person name="Guo H."/>
            <person name="Dou H."/>
            <person name="Li T."/>
            <person name="Mu C."/>
            <person name="Jiang W."/>
            <person name="Fu Q."/>
            <person name="Fu X."/>
            <person name="Miao Y."/>
            <person name="Liu J."/>
            <person name="Yu Q."/>
            <person name="Li R."/>
            <person name="Liao H."/>
            <person name="Li X."/>
            <person name="Kong Y."/>
            <person name="Jiang Z."/>
            <person name="Chourrout D."/>
            <person name="Li R."/>
            <person name="Bao Z."/>
        </authorList>
    </citation>
    <scope>NUCLEOTIDE SEQUENCE [LARGE SCALE GENOMIC DNA]</scope>
    <source>
        <strain evidence="7 8">PY_sf001</strain>
    </source>
</reference>
<feature type="transmembrane region" description="Helical" evidence="6">
    <location>
        <begin position="241"/>
        <end position="262"/>
    </location>
</feature>
<evidence type="ECO:0000256" key="6">
    <source>
        <dbReference type="SAM" id="Phobius"/>
    </source>
</evidence>
<dbReference type="SMART" id="SM01160">
    <property type="entry name" value="DUF1751"/>
    <property type="match status" value="1"/>
</dbReference>
<dbReference type="GO" id="GO:0005794">
    <property type="term" value="C:Golgi apparatus"/>
    <property type="evidence" value="ECO:0007669"/>
    <property type="project" value="TreeGrafter"/>
</dbReference>
<feature type="compositionally biased region" description="Polar residues" evidence="5">
    <location>
        <begin position="349"/>
        <end position="366"/>
    </location>
</feature>
<evidence type="ECO:0000256" key="1">
    <source>
        <dbReference type="ARBA" id="ARBA00004141"/>
    </source>
</evidence>
<dbReference type="InterPro" id="IPR013861">
    <property type="entry name" value="TMEM115/Pdh1/Rbl19"/>
</dbReference>
<dbReference type="PANTHER" id="PTHR13377:SF3">
    <property type="entry name" value="TRANSMEMBRANE PROTEIN 115"/>
    <property type="match status" value="1"/>
</dbReference>
<feature type="compositionally biased region" description="Low complexity" evidence="5">
    <location>
        <begin position="328"/>
        <end position="338"/>
    </location>
</feature>
<protein>
    <submittedName>
        <fullName evidence="7">Transmembrane protein 115</fullName>
    </submittedName>
</protein>
<dbReference type="OrthoDB" id="73612at2759"/>
<dbReference type="AlphaFoldDB" id="A0A210PYH8"/>
<accession>A0A210PYH8</accession>
<evidence type="ECO:0000256" key="3">
    <source>
        <dbReference type="ARBA" id="ARBA00022989"/>
    </source>
</evidence>
<evidence type="ECO:0000256" key="4">
    <source>
        <dbReference type="ARBA" id="ARBA00023136"/>
    </source>
</evidence>
<sequence>MTSVKMATSMAQTNLSLLRQHLSIAVGNSSVVVKAVGVAVTCGYFLTFAQSVIPYVAVTPGYVIPPNFWFWTFLTHAFIEVHFWDVLVDIAVVILCGKLLEPLWGALDMLLFFLIVNTGVAVVTAFSYLAFYLVSKNEEFLFETYIHGLAGYIAGFAVAVKQVMPDHVLVTSPFGKLRNTHIPLLLLFVVVTLRLAGLLDGPYPFMFGYGILISWIYLRFYQKHTNGNRGDMADNFGFPSFFPGQLQPFVAMFSNTVFLALVKVKICKKPQRKYDVSSPSTITITLPGTDQDADRRRQVALKALNERMNKSEQPASWPSLVDEDGKASPESSASPAKESLGKPIAKLPDTQQEQKQVAQPSTNTES</sequence>
<keyword evidence="8" id="KW-1185">Reference proteome</keyword>
<feature type="transmembrane region" description="Helical" evidence="6">
    <location>
        <begin position="52"/>
        <end position="74"/>
    </location>
</feature>
<gene>
    <name evidence="7" type="ORF">KP79_PYT11880</name>
</gene>
<evidence type="ECO:0000256" key="2">
    <source>
        <dbReference type="ARBA" id="ARBA00022692"/>
    </source>
</evidence>
<keyword evidence="3 6" id="KW-1133">Transmembrane helix</keyword>
<evidence type="ECO:0000313" key="8">
    <source>
        <dbReference type="Proteomes" id="UP000242188"/>
    </source>
</evidence>
<feature type="transmembrane region" description="Helical" evidence="6">
    <location>
        <begin position="180"/>
        <end position="196"/>
    </location>
</feature>
<dbReference type="SUPFAM" id="SSF144091">
    <property type="entry name" value="Rhomboid-like"/>
    <property type="match status" value="1"/>
</dbReference>
<dbReference type="InterPro" id="IPR035952">
    <property type="entry name" value="Rhomboid-like_sf"/>
</dbReference>
<comment type="caution">
    <text evidence="7">The sequence shown here is derived from an EMBL/GenBank/DDBJ whole genome shotgun (WGS) entry which is preliminary data.</text>
</comment>
<dbReference type="GO" id="GO:0006890">
    <property type="term" value="P:retrograde vesicle-mediated transport, Golgi to endoplasmic reticulum"/>
    <property type="evidence" value="ECO:0007669"/>
    <property type="project" value="InterPro"/>
</dbReference>
<feature type="transmembrane region" description="Helical" evidence="6">
    <location>
        <begin position="21"/>
        <end position="46"/>
    </location>
</feature>
<feature type="transmembrane region" description="Helical" evidence="6">
    <location>
        <begin position="140"/>
        <end position="160"/>
    </location>
</feature>
<evidence type="ECO:0000313" key="7">
    <source>
        <dbReference type="EMBL" id="OWF41535.1"/>
    </source>
</evidence>
<feature type="transmembrane region" description="Helical" evidence="6">
    <location>
        <begin position="203"/>
        <end position="221"/>
    </location>
</feature>
<dbReference type="FunFam" id="1.20.1540.10:FF:000004">
    <property type="entry name" value="Transmembrane protein 115"/>
    <property type="match status" value="1"/>
</dbReference>